<feature type="region of interest" description="Disordered" evidence="1">
    <location>
        <begin position="235"/>
        <end position="263"/>
    </location>
</feature>
<organism evidence="2 3">
    <name type="scientific">Nephila pilipes</name>
    <name type="common">Giant wood spider</name>
    <name type="synonym">Nephila maculata</name>
    <dbReference type="NCBI Taxonomy" id="299642"/>
    <lineage>
        <taxon>Eukaryota</taxon>
        <taxon>Metazoa</taxon>
        <taxon>Ecdysozoa</taxon>
        <taxon>Arthropoda</taxon>
        <taxon>Chelicerata</taxon>
        <taxon>Arachnida</taxon>
        <taxon>Araneae</taxon>
        <taxon>Araneomorphae</taxon>
        <taxon>Entelegynae</taxon>
        <taxon>Araneoidea</taxon>
        <taxon>Nephilidae</taxon>
        <taxon>Nephila</taxon>
    </lineage>
</organism>
<evidence type="ECO:0000313" key="3">
    <source>
        <dbReference type="Proteomes" id="UP000887013"/>
    </source>
</evidence>
<feature type="region of interest" description="Disordered" evidence="1">
    <location>
        <begin position="1"/>
        <end position="56"/>
    </location>
</feature>
<evidence type="ECO:0000256" key="1">
    <source>
        <dbReference type="SAM" id="MobiDB-lite"/>
    </source>
</evidence>
<name>A0A8X6T345_NEPPI</name>
<feature type="compositionally biased region" description="Basic and acidic residues" evidence="1">
    <location>
        <begin position="775"/>
        <end position="784"/>
    </location>
</feature>
<feature type="compositionally biased region" description="Basic and acidic residues" evidence="1">
    <location>
        <begin position="1"/>
        <end position="14"/>
    </location>
</feature>
<dbReference type="Proteomes" id="UP000887013">
    <property type="component" value="Unassembled WGS sequence"/>
</dbReference>
<dbReference type="AlphaFoldDB" id="A0A8X6T345"/>
<keyword evidence="3" id="KW-1185">Reference proteome</keyword>
<feature type="compositionally biased region" description="Polar residues" evidence="1">
    <location>
        <begin position="27"/>
        <end position="46"/>
    </location>
</feature>
<sequence length="812" mass="89469">MGEDRTTCVEKKPNDVIAPPCRHRHSSVISSCSEDAESESTSTGYPQSPDEERDEELEYGPGIVNKLRTRFLSITLKQNRGINMRRSCSMENLLDQDRPFHPKEKTMGMVNGNGPQNHPPWGLKKAKSMDSLLTELQPESSVKDLRLDTNGEDSKKIPKIVKNLERGLNRLCDEELPKPDTVKTYKRMFEPAESRRGSHCRRPPVLRASAKSSAASKINGIATNTSAKVNGVTTKSKYSAKQSPSVKAQSSPESAPAINGNVNKPVLNGEPSRPLYNGCHVVKASPVKINSNALRNGKDMEKNLNSINRLLNKKEVHFVPKTDVIINGNGCHNEILKIKTNDEVVKQFTKPTPNNVILNGSTKPKVPSNRPSLKSPKPVLKPDDQKLNDKVTPPKLKPKLVNGLKKSFEIDQKIAPIIPVKEVVKTSPESKTKVETKPPEIKQEEIKSPSDDKPKEDIKPVPENVNGDTKPIVENLKIETKKPPEETNKSHQLDTESKTKEDTKPQARDIPKPSERTGPCDLKNFNNKLQKAPAPILPLKKAENGHLSETDKSNNSKPEIVQDTEVKREFKPVKKQKSPAQTTSIVFDFRGKDVVPHVAVLPVPFGCKSLHPKKRPVVVDGKEVTNGTVSDDEDEEFVDYSVPPPSGVIFEGENVKIGRGSILSTRNKDLKITFDDDVDNNTFVYPSENSLMEELDHSISPTTSGDEIIPNGQPPPSAPSKLKTNTSIGNSSAGGLSTYTPSVLRTVDNFEPGMFRPSSAPTEKEGENSEEEENKEVRDEHDGDASSDMLKPADPDLISSWSLSAGTSDLLF</sequence>
<comment type="caution">
    <text evidence="2">The sequence shown here is derived from an EMBL/GenBank/DDBJ whole genome shotgun (WGS) entry which is preliminary data.</text>
</comment>
<feature type="compositionally biased region" description="Basic and acidic residues" evidence="1">
    <location>
        <begin position="424"/>
        <end position="460"/>
    </location>
</feature>
<feature type="region of interest" description="Disordered" evidence="1">
    <location>
        <begin position="540"/>
        <end position="577"/>
    </location>
</feature>
<gene>
    <name evidence="2" type="primary">AVEN_118273_1</name>
    <name evidence="2" type="ORF">NPIL_692561</name>
</gene>
<feature type="compositionally biased region" description="Basic and acidic residues" evidence="1">
    <location>
        <begin position="476"/>
        <end position="515"/>
    </location>
</feature>
<accession>A0A8X6T345</accession>
<dbReference type="OrthoDB" id="6517071at2759"/>
<feature type="compositionally biased region" description="Polar residues" evidence="1">
    <location>
        <begin position="799"/>
        <end position="812"/>
    </location>
</feature>
<feature type="region of interest" description="Disordered" evidence="1">
    <location>
        <begin position="357"/>
        <end position="398"/>
    </location>
</feature>
<feature type="region of interest" description="Disordered" evidence="1">
    <location>
        <begin position="697"/>
        <end position="812"/>
    </location>
</feature>
<proteinExistence type="predicted"/>
<feature type="compositionally biased region" description="Basic and acidic residues" evidence="1">
    <location>
        <begin position="540"/>
        <end position="554"/>
    </location>
</feature>
<dbReference type="EMBL" id="BMAW01095505">
    <property type="protein sequence ID" value="GFS70491.1"/>
    <property type="molecule type" value="Genomic_DNA"/>
</dbReference>
<feature type="compositionally biased region" description="Basic and acidic residues" evidence="1">
    <location>
        <begin position="380"/>
        <end position="389"/>
    </location>
</feature>
<feature type="compositionally biased region" description="Polar residues" evidence="1">
    <location>
        <begin position="722"/>
        <end position="743"/>
    </location>
</feature>
<feature type="compositionally biased region" description="Polar residues" evidence="1">
    <location>
        <begin position="235"/>
        <end position="253"/>
    </location>
</feature>
<reference evidence="2" key="1">
    <citation type="submission" date="2020-08" db="EMBL/GenBank/DDBJ databases">
        <title>Multicomponent nature underlies the extraordinary mechanical properties of spider dragline silk.</title>
        <authorList>
            <person name="Kono N."/>
            <person name="Nakamura H."/>
            <person name="Mori M."/>
            <person name="Yoshida Y."/>
            <person name="Ohtoshi R."/>
            <person name="Malay A.D."/>
            <person name="Moran D.A.P."/>
            <person name="Tomita M."/>
            <person name="Numata K."/>
            <person name="Arakawa K."/>
        </authorList>
    </citation>
    <scope>NUCLEOTIDE SEQUENCE</scope>
</reference>
<protein>
    <submittedName>
        <fullName evidence="2">Uncharacterized protein</fullName>
    </submittedName>
</protein>
<feature type="region of interest" description="Disordered" evidence="1">
    <location>
        <begin position="424"/>
        <end position="526"/>
    </location>
</feature>
<evidence type="ECO:0000313" key="2">
    <source>
        <dbReference type="EMBL" id="GFS70491.1"/>
    </source>
</evidence>